<proteinExistence type="predicted"/>
<gene>
    <name evidence="1" type="ORF">GPU96_05g09250</name>
</gene>
<reference evidence="1" key="1">
    <citation type="submission" date="2021-05" db="EMBL/GenBank/DDBJ databases">
        <title>Encephalitozoon hellem ATCC 50604 Complete Genome.</title>
        <authorList>
            <person name="Mascarenhas dos Santos A.C."/>
            <person name="Julian A.T."/>
            <person name="Pombert J.-F."/>
        </authorList>
    </citation>
    <scope>NUCLEOTIDE SEQUENCE</scope>
    <source>
        <strain evidence="1">ATCC 50604</strain>
    </source>
</reference>
<evidence type="ECO:0000313" key="1">
    <source>
        <dbReference type="EMBL" id="UTX43185.1"/>
    </source>
</evidence>
<dbReference type="Proteomes" id="UP001059546">
    <property type="component" value="Chromosome V"/>
</dbReference>
<sequence length="279" mass="32123">MLENLDGFVFRRNVRQEPKARRIFDEGKEEQSMARGNTDGIFSFRFVRSLKRKGDSEEENSSKKAKESKADLRVLSACEEGIEDNVSVEISSEDDICGNVLVKDGPKRRDNISDLHGKLGENGTLGGLVRLCVEYALQRKKIEYGVSLEKRLLQDEGVIKRRDVEKEIEDADKKILWASGEEEKWNSLKSEVINSNRVEVREGQRVARDFGGAERIEEVRQEFARKFERLEFLKESAKSCVSRIREQSEDVLGRILRTTCREKDVDVFFLLKTLSRTNK</sequence>
<protein>
    <submittedName>
        <fullName evidence="1">Uncharacterized protein</fullName>
    </submittedName>
</protein>
<evidence type="ECO:0000313" key="2">
    <source>
        <dbReference type="Proteomes" id="UP001059546"/>
    </source>
</evidence>
<organism evidence="1 2">
    <name type="scientific">Encephalitozoon hellem</name>
    <name type="common">Microsporidian parasite</name>
    <dbReference type="NCBI Taxonomy" id="27973"/>
    <lineage>
        <taxon>Eukaryota</taxon>
        <taxon>Fungi</taxon>
        <taxon>Fungi incertae sedis</taxon>
        <taxon>Microsporidia</taxon>
        <taxon>Unikaryonidae</taxon>
        <taxon>Encephalitozoon</taxon>
    </lineage>
</organism>
<dbReference type="AlphaFoldDB" id="A0A9Q9C425"/>
<name>A0A9Q9C425_ENCHE</name>
<accession>A0A9Q9C425</accession>
<dbReference type="EMBL" id="CP075151">
    <property type="protein sequence ID" value="UTX43185.1"/>
    <property type="molecule type" value="Genomic_DNA"/>
</dbReference>